<evidence type="ECO:0000313" key="13">
    <source>
        <dbReference type="Proteomes" id="UP001303647"/>
    </source>
</evidence>
<feature type="active site" description="Charge relay system" evidence="8">
    <location>
        <position position="560"/>
    </location>
</feature>
<reference evidence="12" key="1">
    <citation type="journal article" date="2023" name="Mol. Phylogenet. Evol.">
        <title>Genome-scale phylogeny and comparative genomics of the fungal order Sordariales.</title>
        <authorList>
            <person name="Hensen N."/>
            <person name="Bonometti L."/>
            <person name="Westerberg I."/>
            <person name="Brannstrom I.O."/>
            <person name="Guillou S."/>
            <person name="Cros-Aarteil S."/>
            <person name="Calhoun S."/>
            <person name="Haridas S."/>
            <person name="Kuo A."/>
            <person name="Mondo S."/>
            <person name="Pangilinan J."/>
            <person name="Riley R."/>
            <person name="LaButti K."/>
            <person name="Andreopoulos B."/>
            <person name="Lipzen A."/>
            <person name="Chen C."/>
            <person name="Yan M."/>
            <person name="Daum C."/>
            <person name="Ng V."/>
            <person name="Clum A."/>
            <person name="Steindorff A."/>
            <person name="Ohm R.A."/>
            <person name="Martin F."/>
            <person name="Silar P."/>
            <person name="Natvig D.O."/>
            <person name="Lalanne C."/>
            <person name="Gautier V."/>
            <person name="Ament-Velasquez S.L."/>
            <person name="Kruys A."/>
            <person name="Hutchinson M.I."/>
            <person name="Powell A.J."/>
            <person name="Barry K."/>
            <person name="Miller A.N."/>
            <person name="Grigoriev I.V."/>
            <person name="Debuchy R."/>
            <person name="Gladieux P."/>
            <person name="Hiltunen Thoren M."/>
            <person name="Johannesson H."/>
        </authorList>
    </citation>
    <scope>NUCLEOTIDE SEQUENCE</scope>
    <source>
        <strain evidence="12">CBS 359.72</strain>
    </source>
</reference>
<dbReference type="PANTHER" id="PTHR14218">
    <property type="entry name" value="PROTEASE S8 TRIPEPTIDYL PEPTIDASE I CLN2"/>
    <property type="match status" value="1"/>
</dbReference>
<sequence>MFLRLSLLFFLTLADALQSTSTESYRRLSSTAVTRWQRGARAADDTPLRVHIAVAQSNISQAGSALLAISDPDSPYYGRHWTPSEVVRAFAPAAKDIASVMKWLANSGIPSKRVSRSHGADQLRFDSTVGELSRILNTTYYHYTDVNNQGPQVACEAYHLPPSVASLIDYVTPTLPHVSGRLPGQRRTRARVDTPYVRRTRDVTSSLAAVDCRKYTAPSCLREIYGIPAETPAPHPNNSFGVFQLAWVTWRPEDLDAFFKLFQPELVGRRPLVERIDGGYLQYDYNVTAFNLEADLDFEYAMALSGSQPIVNLQVGDKFRLGNINNMLAAFDKYYCGALDPSMDPMFPDPLPGGYNKSTDCGTVAPPNVISISYSYNENDFPPEYLRRQCNEFLKLGLMGVTVVVSSGDTGTKTSPIPGTCIDPASGSPNATDSDRFSPQWPAACPWVTAVGGTQLTTQTTNTSSPPPAAAPSTGVHETAFRVASGDSFLSSSGGFSNVFSTPAYQLGAVTKYKHRERHHLATLAGRFNGRGRGYPDVAALASTYLAVVDDKLTTVYGTSASTPVFASIISMINNERLHAGKRRVGFVNPTLYAHANVLKDVASGANEGCGASEAFRASAGWDAVTGLGSPDYERMRRLFMSLP</sequence>
<evidence type="ECO:0000256" key="2">
    <source>
        <dbReference type="ARBA" id="ARBA00022670"/>
    </source>
</evidence>
<dbReference type="Pfam" id="PF09286">
    <property type="entry name" value="Pro-kuma_activ"/>
    <property type="match status" value="1"/>
</dbReference>
<gene>
    <name evidence="12" type="ORF">C7999DRAFT_36459</name>
</gene>
<keyword evidence="5 8" id="KW-0720">Serine protease</keyword>
<dbReference type="GO" id="GO:0006508">
    <property type="term" value="P:proteolysis"/>
    <property type="evidence" value="ECO:0007669"/>
    <property type="project" value="UniProtKB-KW"/>
</dbReference>
<dbReference type="GO" id="GO:0005576">
    <property type="term" value="C:extracellular region"/>
    <property type="evidence" value="ECO:0007669"/>
    <property type="project" value="UniProtKB-SubCell"/>
</dbReference>
<evidence type="ECO:0000256" key="6">
    <source>
        <dbReference type="ARBA" id="ARBA00022837"/>
    </source>
</evidence>
<keyword evidence="7" id="KW-0865">Zymogen</keyword>
<dbReference type="CDD" id="cd11377">
    <property type="entry name" value="Pro-peptidase_S53"/>
    <property type="match status" value="1"/>
</dbReference>
<comment type="subcellular location">
    <subcellularLocation>
        <location evidence="1">Secreted</location>
        <location evidence="1">Extracellular space</location>
    </subcellularLocation>
</comment>
<accession>A0AAN7CJF9</accession>
<evidence type="ECO:0000256" key="9">
    <source>
        <dbReference type="SAM" id="MobiDB-lite"/>
    </source>
</evidence>
<keyword evidence="3 8" id="KW-0479">Metal-binding</keyword>
<dbReference type="InterPro" id="IPR015366">
    <property type="entry name" value="S53_propep"/>
</dbReference>
<dbReference type="Proteomes" id="UP001303647">
    <property type="component" value="Unassembled WGS sequence"/>
</dbReference>
<dbReference type="GO" id="GO:0004252">
    <property type="term" value="F:serine-type endopeptidase activity"/>
    <property type="evidence" value="ECO:0007669"/>
    <property type="project" value="UniProtKB-UniRule"/>
</dbReference>
<evidence type="ECO:0000256" key="1">
    <source>
        <dbReference type="ARBA" id="ARBA00004239"/>
    </source>
</evidence>
<dbReference type="Gene3D" id="3.40.50.200">
    <property type="entry name" value="Peptidase S8/S53 domain"/>
    <property type="match status" value="1"/>
</dbReference>
<dbReference type="CDD" id="cd04056">
    <property type="entry name" value="Peptidases_S53"/>
    <property type="match status" value="1"/>
</dbReference>
<comment type="cofactor">
    <cofactor evidence="8">
        <name>Ca(2+)</name>
        <dbReference type="ChEBI" id="CHEBI:29108"/>
    </cofactor>
    <text evidence="8">Binds 1 Ca(2+) ion per subunit.</text>
</comment>
<keyword evidence="4 8" id="KW-0378">Hydrolase</keyword>
<dbReference type="InterPro" id="IPR036852">
    <property type="entry name" value="Peptidase_S8/S53_dom_sf"/>
</dbReference>
<dbReference type="PROSITE" id="PS51695">
    <property type="entry name" value="SEDOLISIN"/>
    <property type="match status" value="1"/>
</dbReference>
<dbReference type="InterPro" id="IPR050819">
    <property type="entry name" value="Tripeptidyl-peptidase_I"/>
</dbReference>
<feature type="binding site" evidence="8">
    <location>
        <position position="621"/>
    </location>
    <ligand>
        <name>Ca(2+)</name>
        <dbReference type="ChEBI" id="CHEBI:29108"/>
    </ligand>
</feature>
<dbReference type="SUPFAM" id="SSF54897">
    <property type="entry name" value="Protease propeptides/inhibitors"/>
    <property type="match status" value="1"/>
</dbReference>
<reference evidence="12" key="2">
    <citation type="submission" date="2023-05" db="EMBL/GenBank/DDBJ databases">
        <authorList>
            <consortium name="Lawrence Berkeley National Laboratory"/>
            <person name="Steindorff A."/>
            <person name="Hensen N."/>
            <person name="Bonometti L."/>
            <person name="Westerberg I."/>
            <person name="Brannstrom I.O."/>
            <person name="Guillou S."/>
            <person name="Cros-Aarteil S."/>
            <person name="Calhoun S."/>
            <person name="Haridas S."/>
            <person name="Kuo A."/>
            <person name="Mondo S."/>
            <person name="Pangilinan J."/>
            <person name="Riley R."/>
            <person name="Labutti K."/>
            <person name="Andreopoulos B."/>
            <person name="Lipzen A."/>
            <person name="Chen C."/>
            <person name="Yanf M."/>
            <person name="Daum C."/>
            <person name="Ng V."/>
            <person name="Clum A."/>
            <person name="Ohm R."/>
            <person name="Martin F."/>
            <person name="Silar P."/>
            <person name="Natvig D."/>
            <person name="Lalanne C."/>
            <person name="Gautier V."/>
            <person name="Ament-Velasquez S.L."/>
            <person name="Kruys A."/>
            <person name="Hutchinson M.I."/>
            <person name="Powell A.J."/>
            <person name="Barry K."/>
            <person name="Miller A.N."/>
            <person name="Grigoriev I.V."/>
            <person name="Debuchy R."/>
            <person name="Gladieux P."/>
            <person name="Thoren M.H."/>
            <person name="Johannesson H."/>
        </authorList>
    </citation>
    <scope>NUCLEOTIDE SEQUENCE</scope>
    <source>
        <strain evidence="12">CBS 359.72</strain>
    </source>
</reference>
<proteinExistence type="predicted"/>
<evidence type="ECO:0000256" key="3">
    <source>
        <dbReference type="ARBA" id="ARBA00022723"/>
    </source>
</evidence>
<dbReference type="SMART" id="SM00944">
    <property type="entry name" value="Pro-kuma_activ"/>
    <property type="match status" value="1"/>
</dbReference>
<dbReference type="GO" id="GO:0008240">
    <property type="term" value="F:tripeptidyl-peptidase activity"/>
    <property type="evidence" value="ECO:0007669"/>
    <property type="project" value="TreeGrafter"/>
</dbReference>
<dbReference type="SUPFAM" id="SSF52743">
    <property type="entry name" value="Subtilisin-like"/>
    <property type="match status" value="1"/>
</dbReference>
<dbReference type="AlphaFoldDB" id="A0AAN7CJF9"/>
<keyword evidence="2 8" id="KW-0645">Protease</keyword>
<evidence type="ECO:0000256" key="5">
    <source>
        <dbReference type="ARBA" id="ARBA00022825"/>
    </source>
</evidence>
<dbReference type="InterPro" id="IPR030400">
    <property type="entry name" value="Sedolisin_dom"/>
</dbReference>
<evidence type="ECO:0000256" key="7">
    <source>
        <dbReference type="ARBA" id="ARBA00023145"/>
    </source>
</evidence>
<evidence type="ECO:0000256" key="10">
    <source>
        <dbReference type="SAM" id="SignalP"/>
    </source>
</evidence>
<evidence type="ECO:0000313" key="12">
    <source>
        <dbReference type="EMBL" id="KAK4243219.1"/>
    </source>
</evidence>
<comment type="caution">
    <text evidence="12">The sequence shown here is derived from an EMBL/GenBank/DDBJ whole genome shotgun (WGS) entry which is preliminary data.</text>
</comment>
<feature type="domain" description="Peptidase S53" evidence="11">
    <location>
        <begin position="215"/>
        <end position="643"/>
    </location>
</feature>
<feature type="binding site" evidence="8">
    <location>
        <position position="601"/>
    </location>
    <ligand>
        <name>Ca(2+)</name>
        <dbReference type="ChEBI" id="CHEBI:29108"/>
    </ligand>
</feature>
<evidence type="ECO:0000259" key="11">
    <source>
        <dbReference type="PROSITE" id="PS51695"/>
    </source>
</evidence>
<evidence type="ECO:0000256" key="4">
    <source>
        <dbReference type="ARBA" id="ARBA00022801"/>
    </source>
</evidence>
<feature type="binding site" evidence="8">
    <location>
        <position position="602"/>
    </location>
    <ligand>
        <name>Ca(2+)</name>
        <dbReference type="ChEBI" id="CHEBI:29108"/>
    </ligand>
</feature>
<dbReference type="GO" id="GO:0046872">
    <property type="term" value="F:metal ion binding"/>
    <property type="evidence" value="ECO:0007669"/>
    <property type="project" value="UniProtKB-UniRule"/>
</dbReference>
<protein>
    <submittedName>
        <fullName evidence="12">Aorsin</fullName>
    </submittedName>
</protein>
<dbReference type="PANTHER" id="PTHR14218:SF19">
    <property type="entry name" value="SERINE PROTEASE AORO, PUTATIVE (AFU_ORTHOLOGUE AFUA_6G10250)-RELATED"/>
    <property type="match status" value="1"/>
</dbReference>
<feature type="active site" description="Charge relay system" evidence="8">
    <location>
        <position position="297"/>
    </location>
</feature>
<keyword evidence="10" id="KW-0732">Signal</keyword>
<feature type="active site" description="Charge relay system" evidence="8">
    <location>
        <position position="293"/>
    </location>
</feature>
<feature type="region of interest" description="Disordered" evidence="9">
    <location>
        <begin position="415"/>
        <end position="437"/>
    </location>
</feature>
<organism evidence="12 13">
    <name type="scientific">Corynascus novoguineensis</name>
    <dbReference type="NCBI Taxonomy" id="1126955"/>
    <lineage>
        <taxon>Eukaryota</taxon>
        <taxon>Fungi</taxon>
        <taxon>Dikarya</taxon>
        <taxon>Ascomycota</taxon>
        <taxon>Pezizomycotina</taxon>
        <taxon>Sordariomycetes</taxon>
        <taxon>Sordariomycetidae</taxon>
        <taxon>Sordariales</taxon>
        <taxon>Chaetomiaceae</taxon>
        <taxon>Corynascus</taxon>
    </lineage>
</organism>
<evidence type="ECO:0000256" key="8">
    <source>
        <dbReference type="PROSITE-ProRule" id="PRU01032"/>
    </source>
</evidence>
<feature type="binding site" evidence="8">
    <location>
        <position position="623"/>
    </location>
    <ligand>
        <name>Ca(2+)</name>
        <dbReference type="ChEBI" id="CHEBI:29108"/>
    </ligand>
</feature>
<name>A0AAN7CJF9_9PEZI</name>
<keyword evidence="6 8" id="KW-0106">Calcium</keyword>
<feature type="signal peptide" evidence="10">
    <location>
        <begin position="1"/>
        <end position="16"/>
    </location>
</feature>
<dbReference type="EMBL" id="MU857848">
    <property type="protein sequence ID" value="KAK4243219.1"/>
    <property type="molecule type" value="Genomic_DNA"/>
</dbReference>
<keyword evidence="13" id="KW-1185">Reference proteome</keyword>
<feature type="chain" id="PRO_5043010198" evidence="10">
    <location>
        <begin position="17"/>
        <end position="644"/>
    </location>
</feature>